<reference evidence="2" key="1">
    <citation type="submission" date="2021-01" db="EMBL/GenBank/DDBJ databases">
        <authorList>
            <person name="Corre E."/>
            <person name="Pelletier E."/>
            <person name="Niang G."/>
            <person name="Scheremetjew M."/>
            <person name="Finn R."/>
            <person name="Kale V."/>
            <person name="Holt S."/>
            <person name="Cochrane G."/>
            <person name="Meng A."/>
            <person name="Brown T."/>
            <person name="Cohen L."/>
        </authorList>
    </citation>
    <scope>NUCLEOTIDE SEQUENCE</scope>
    <source>
        <strain evidence="2">CCMP 410</strain>
    </source>
</reference>
<dbReference type="InterPro" id="IPR036249">
    <property type="entry name" value="Thioredoxin-like_sf"/>
</dbReference>
<dbReference type="PANTHER" id="PTHR45288">
    <property type="entry name" value="THIOREDOXIN FAMILY PROTEIN"/>
    <property type="match status" value="1"/>
</dbReference>
<dbReference type="PANTHER" id="PTHR45288:SF1">
    <property type="entry name" value="THIOREDOXIN FAMILY PROTEIN"/>
    <property type="match status" value="1"/>
</dbReference>
<feature type="domain" description="GST N-terminal" evidence="1">
    <location>
        <begin position="1"/>
        <end position="65"/>
    </location>
</feature>
<dbReference type="Pfam" id="PF13417">
    <property type="entry name" value="GST_N_3"/>
    <property type="match status" value="2"/>
</dbReference>
<dbReference type="SUPFAM" id="SSF52833">
    <property type="entry name" value="Thioredoxin-like"/>
    <property type="match status" value="2"/>
</dbReference>
<sequence length="193" mass="21799">MMNLLDLTVEYRPCPGARAGAFSDELYKRTGRRTVPYLVDENTGTEMFESNDIIEYLLETYGPSDADSYDRKALWPITLEPFSIGTATAVALVRDMPSAARQSNARPDNEQMKPLEVWGYECSPFVRPVREKLGALCLPHSMVSCARGSVNRDKLWQRTGGKFQVPYLVDPNTGIEMFEGPEIVEYLEKVYTV</sequence>
<dbReference type="InterPro" id="IPR004045">
    <property type="entry name" value="Glutathione_S-Trfase_N"/>
</dbReference>
<accession>A0A7S1YEL3</accession>
<organism evidence="2">
    <name type="scientific">Grammatophora oceanica</name>
    <dbReference type="NCBI Taxonomy" id="210454"/>
    <lineage>
        <taxon>Eukaryota</taxon>
        <taxon>Sar</taxon>
        <taxon>Stramenopiles</taxon>
        <taxon>Ochrophyta</taxon>
        <taxon>Bacillariophyta</taxon>
        <taxon>Fragilariophyceae</taxon>
        <taxon>Fragilariophycidae</taxon>
        <taxon>Rhabdonematales</taxon>
        <taxon>Grammatophoraceae</taxon>
        <taxon>Grammatophora</taxon>
    </lineage>
</organism>
<dbReference type="AlphaFoldDB" id="A0A7S1YEL3"/>
<dbReference type="Gene3D" id="3.40.30.10">
    <property type="entry name" value="Glutaredoxin"/>
    <property type="match status" value="2"/>
</dbReference>
<dbReference type="PROSITE" id="PS50404">
    <property type="entry name" value="GST_NTER"/>
    <property type="match status" value="1"/>
</dbReference>
<dbReference type="EMBL" id="HBGK01036537">
    <property type="protein sequence ID" value="CAD9295269.1"/>
    <property type="molecule type" value="Transcribed_RNA"/>
</dbReference>
<evidence type="ECO:0000313" key="2">
    <source>
        <dbReference type="EMBL" id="CAD9295269.1"/>
    </source>
</evidence>
<name>A0A7S1YEL3_9STRA</name>
<gene>
    <name evidence="2" type="ORF">GOCE00092_LOCUS18929</name>
</gene>
<dbReference type="GO" id="GO:0009507">
    <property type="term" value="C:chloroplast"/>
    <property type="evidence" value="ECO:0007669"/>
    <property type="project" value="TreeGrafter"/>
</dbReference>
<proteinExistence type="predicted"/>
<protein>
    <recommendedName>
        <fullName evidence="1">GST N-terminal domain-containing protein</fullName>
    </recommendedName>
</protein>
<evidence type="ECO:0000259" key="1">
    <source>
        <dbReference type="PROSITE" id="PS50404"/>
    </source>
</evidence>